<dbReference type="InterPro" id="IPR029063">
    <property type="entry name" value="SAM-dependent_MTases_sf"/>
</dbReference>
<dbReference type="GO" id="GO:0046685">
    <property type="term" value="P:response to arsenic-containing substance"/>
    <property type="evidence" value="ECO:0007669"/>
    <property type="project" value="UniProtKB-KW"/>
</dbReference>
<dbReference type="PANTHER" id="PTHR33154:SF18">
    <property type="entry name" value="ARSENICAL RESISTANCE OPERON REPRESSOR"/>
    <property type="match status" value="1"/>
</dbReference>
<dbReference type="PROSITE" id="PS50987">
    <property type="entry name" value="HTH_ARSR_2"/>
    <property type="match status" value="1"/>
</dbReference>
<dbReference type="InterPro" id="IPR051081">
    <property type="entry name" value="HTH_MetalResp_TranReg"/>
</dbReference>
<dbReference type="SMART" id="SM00418">
    <property type="entry name" value="HTH_ARSR"/>
    <property type="match status" value="1"/>
</dbReference>
<evidence type="ECO:0000256" key="1">
    <source>
        <dbReference type="ARBA" id="ARBA00022849"/>
    </source>
</evidence>
<dbReference type="AlphaFoldDB" id="A0A845QE50"/>
<dbReference type="RefSeq" id="WP_160588952.1">
    <property type="nucleotide sequence ID" value="NZ_BMHN01000001.1"/>
</dbReference>
<feature type="region of interest" description="Disordered" evidence="5">
    <location>
        <begin position="318"/>
        <end position="350"/>
    </location>
</feature>
<keyword evidence="2" id="KW-0805">Transcription regulation</keyword>
<reference evidence="7 8" key="1">
    <citation type="journal article" date="2016" name="Int. J. Syst. Evol. Microbiol.">
        <title>Pyruvatibacter mobilis gen. nov., sp. nov., a marine bacterium from the culture broth of Picochlorum sp. 122.</title>
        <authorList>
            <person name="Wang G."/>
            <person name="Tang M."/>
            <person name="Wu H."/>
            <person name="Dai S."/>
            <person name="Li T."/>
            <person name="Chen C."/>
            <person name="He H."/>
            <person name="Fan J."/>
            <person name="Xiang W."/>
            <person name="Li X."/>
        </authorList>
    </citation>
    <scope>NUCLEOTIDE SEQUENCE [LARGE SCALE GENOMIC DNA]</scope>
    <source>
        <strain evidence="7 8">GYP-11</strain>
    </source>
</reference>
<dbReference type="Gene3D" id="1.10.10.10">
    <property type="entry name" value="Winged helix-like DNA-binding domain superfamily/Winged helix DNA-binding domain"/>
    <property type="match status" value="1"/>
</dbReference>
<dbReference type="GeneID" id="300653999"/>
<sequence>METLLQVLRAAGESTRLRLLAILSESELSVSEITHVLRQSQPRVSRHLKLLSDAGLITRFREGSWVFYRLETRGAVGQMAHTLMDFLPPDDPVIMRDRERLADVRAERAELAADYFKRNAGEWGQVRALYVSEQAVEAAVRTMVGDTPVPVLIDLGTGTAQMLELLSGVAETAIGYDINHDMLNVARANLEAKGLTNCHVRYGDILSLPEPAGAADMVVIHQVLHYLDDPRAAVLEAARLLKPGGRLLIVDFAPHDIEDLRERHAHRRLGFPRAEMANFISGAGLEIATMRDLPPADGSQQLTVSIWLAAKGAAGDALAAPGTASSGKAGAAPRGHDMTDTPLPSDKETA</sequence>
<comment type="caution">
    <text evidence="7">The sequence shown here is derived from an EMBL/GenBank/DDBJ whole genome shotgun (WGS) entry which is preliminary data.</text>
</comment>
<dbReference type="GO" id="GO:0003677">
    <property type="term" value="F:DNA binding"/>
    <property type="evidence" value="ECO:0007669"/>
    <property type="project" value="UniProtKB-KW"/>
</dbReference>
<dbReference type="PRINTS" id="PR00778">
    <property type="entry name" value="HTHARSR"/>
</dbReference>
<keyword evidence="4" id="KW-0804">Transcription</keyword>
<proteinExistence type="predicted"/>
<dbReference type="CDD" id="cd02440">
    <property type="entry name" value="AdoMet_MTases"/>
    <property type="match status" value="1"/>
</dbReference>
<dbReference type="EMBL" id="WXYQ01000013">
    <property type="protein sequence ID" value="NBG96955.1"/>
    <property type="molecule type" value="Genomic_DNA"/>
</dbReference>
<accession>A0A845QE50</accession>
<gene>
    <name evidence="7" type="ORF">GTQ45_14550</name>
</gene>
<evidence type="ECO:0000256" key="2">
    <source>
        <dbReference type="ARBA" id="ARBA00023015"/>
    </source>
</evidence>
<dbReference type="SUPFAM" id="SSF53335">
    <property type="entry name" value="S-adenosyl-L-methionine-dependent methyltransferases"/>
    <property type="match status" value="1"/>
</dbReference>
<evidence type="ECO:0000313" key="8">
    <source>
        <dbReference type="Proteomes" id="UP000470384"/>
    </source>
</evidence>
<evidence type="ECO:0000256" key="4">
    <source>
        <dbReference type="ARBA" id="ARBA00023163"/>
    </source>
</evidence>
<dbReference type="InterPro" id="IPR011991">
    <property type="entry name" value="ArsR-like_HTH"/>
</dbReference>
<evidence type="ECO:0000259" key="6">
    <source>
        <dbReference type="PROSITE" id="PS50987"/>
    </source>
</evidence>
<dbReference type="CDD" id="cd00090">
    <property type="entry name" value="HTH_ARSR"/>
    <property type="match status" value="1"/>
</dbReference>
<dbReference type="GO" id="GO:0008757">
    <property type="term" value="F:S-adenosylmethionine-dependent methyltransferase activity"/>
    <property type="evidence" value="ECO:0007669"/>
    <property type="project" value="InterPro"/>
</dbReference>
<feature type="domain" description="HTH arsR-type" evidence="6">
    <location>
        <begin position="1"/>
        <end position="91"/>
    </location>
</feature>
<evidence type="ECO:0000313" key="7">
    <source>
        <dbReference type="EMBL" id="NBG96955.1"/>
    </source>
</evidence>
<dbReference type="GO" id="GO:0003700">
    <property type="term" value="F:DNA-binding transcription factor activity"/>
    <property type="evidence" value="ECO:0007669"/>
    <property type="project" value="InterPro"/>
</dbReference>
<dbReference type="NCBIfam" id="NF033788">
    <property type="entry name" value="HTH_metalloreg"/>
    <property type="match status" value="1"/>
</dbReference>
<dbReference type="Pfam" id="PF08241">
    <property type="entry name" value="Methyltransf_11"/>
    <property type="match status" value="1"/>
</dbReference>
<evidence type="ECO:0000256" key="5">
    <source>
        <dbReference type="SAM" id="MobiDB-lite"/>
    </source>
</evidence>
<dbReference type="Gene3D" id="3.40.50.150">
    <property type="entry name" value="Vaccinia Virus protein VP39"/>
    <property type="match status" value="1"/>
</dbReference>
<dbReference type="Proteomes" id="UP000470384">
    <property type="component" value="Unassembled WGS sequence"/>
</dbReference>
<dbReference type="InterPro" id="IPR036388">
    <property type="entry name" value="WH-like_DNA-bd_sf"/>
</dbReference>
<dbReference type="InterPro" id="IPR036390">
    <property type="entry name" value="WH_DNA-bd_sf"/>
</dbReference>
<organism evidence="7 8">
    <name type="scientific">Pyruvatibacter mobilis</name>
    <dbReference type="NCBI Taxonomy" id="1712261"/>
    <lineage>
        <taxon>Bacteria</taxon>
        <taxon>Pseudomonadati</taxon>
        <taxon>Pseudomonadota</taxon>
        <taxon>Alphaproteobacteria</taxon>
        <taxon>Hyphomicrobiales</taxon>
        <taxon>Parvibaculaceae</taxon>
        <taxon>Pyruvatibacter</taxon>
    </lineage>
</organism>
<protein>
    <submittedName>
        <fullName evidence="7">Metalloregulator ArsR/SmtB family transcription factor</fullName>
    </submittedName>
</protein>
<dbReference type="InterPro" id="IPR013216">
    <property type="entry name" value="Methyltransf_11"/>
</dbReference>
<dbReference type="PANTHER" id="PTHR33154">
    <property type="entry name" value="TRANSCRIPTIONAL REGULATOR, ARSR FAMILY"/>
    <property type="match status" value="1"/>
</dbReference>
<keyword evidence="1" id="KW-0059">Arsenical resistance</keyword>
<dbReference type="OrthoDB" id="9789575at2"/>
<keyword evidence="3" id="KW-0238">DNA-binding</keyword>
<dbReference type="SUPFAM" id="SSF46785">
    <property type="entry name" value="Winged helix' DNA-binding domain"/>
    <property type="match status" value="1"/>
</dbReference>
<evidence type="ECO:0000256" key="3">
    <source>
        <dbReference type="ARBA" id="ARBA00023125"/>
    </source>
</evidence>
<feature type="compositionally biased region" description="Basic and acidic residues" evidence="5">
    <location>
        <begin position="334"/>
        <end position="350"/>
    </location>
</feature>
<name>A0A845QE50_9HYPH</name>
<keyword evidence="8" id="KW-1185">Reference proteome</keyword>
<dbReference type="Pfam" id="PF01022">
    <property type="entry name" value="HTH_5"/>
    <property type="match status" value="1"/>
</dbReference>
<dbReference type="InterPro" id="IPR001845">
    <property type="entry name" value="HTH_ArsR_DNA-bd_dom"/>
</dbReference>